<dbReference type="Proteomes" id="UP000800039">
    <property type="component" value="Unassembled WGS sequence"/>
</dbReference>
<protein>
    <submittedName>
        <fullName evidence="2">Uncharacterized protein</fullName>
    </submittedName>
</protein>
<accession>A0A9P4GS68</accession>
<organism evidence="2 3">
    <name type="scientific">Cucurbitaria berberidis CBS 394.84</name>
    <dbReference type="NCBI Taxonomy" id="1168544"/>
    <lineage>
        <taxon>Eukaryota</taxon>
        <taxon>Fungi</taxon>
        <taxon>Dikarya</taxon>
        <taxon>Ascomycota</taxon>
        <taxon>Pezizomycotina</taxon>
        <taxon>Dothideomycetes</taxon>
        <taxon>Pleosporomycetidae</taxon>
        <taxon>Pleosporales</taxon>
        <taxon>Pleosporineae</taxon>
        <taxon>Cucurbitariaceae</taxon>
        <taxon>Cucurbitaria</taxon>
    </lineage>
</organism>
<gene>
    <name evidence="2" type="ORF">K460DRAFT_10569</name>
</gene>
<dbReference type="EMBL" id="ML976614">
    <property type="protein sequence ID" value="KAF1850091.1"/>
    <property type="molecule type" value="Genomic_DNA"/>
</dbReference>
<dbReference type="RefSeq" id="XP_040792654.1">
    <property type="nucleotide sequence ID" value="XM_040926525.1"/>
</dbReference>
<evidence type="ECO:0000256" key="1">
    <source>
        <dbReference type="SAM" id="MobiDB-lite"/>
    </source>
</evidence>
<feature type="compositionally biased region" description="Polar residues" evidence="1">
    <location>
        <begin position="70"/>
        <end position="81"/>
    </location>
</feature>
<sequence length="103" mass="11184">MLPYAVFPSILPLFQSSVQLSIQNIPNHPAKPHVPISSSPLARRNIPFSPSALPLRQRAQTVNRHRFSPHHTQNTSPSSSSLYATLHQASCANSSSSCCLDGP</sequence>
<reference evidence="2" key="1">
    <citation type="submission" date="2020-01" db="EMBL/GenBank/DDBJ databases">
        <authorList>
            <consortium name="DOE Joint Genome Institute"/>
            <person name="Haridas S."/>
            <person name="Albert R."/>
            <person name="Binder M."/>
            <person name="Bloem J."/>
            <person name="Labutti K."/>
            <person name="Salamov A."/>
            <person name="Andreopoulos B."/>
            <person name="Baker S.E."/>
            <person name="Barry K."/>
            <person name="Bills G."/>
            <person name="Bluhm B.H."/>
            <person name="Cannon C."/>
            <person name="Castanera R."/>
            <person name="Culley D.E."/>
            <person name="Daum C."/>
            <person name="Ezra D."/>
            <person name="Gonzalez J.B."/>
            <person name="Henrissat B."/>
            <person name="Kuo A."/>
            <person name="Liang C."/>
            <person name="Lipzen A."/>
            <person name="Lutzoni F."/>
            <person name="Magnuson J."/>
            <person name="Mondo S."/>
            <person name="Nolan M."/>
            <person name="Ohm R."/>
            <person name="Pangilinan J."/>
            <person name="Park H.-J."/>
            <person name="Ramirez L."/>
            <person name="Alfaro M."/>
            <person name="Sun H."/>
            <person name="Tritt A."/>
            <person name="Yoshinaga Y."/>
            <person name="Zwiers L.-H."/>
            <person name="Turgeon B.G."/>
            <person name="Goodwin S.B."/>
            <person name="Spatafora J.W."/>
            <person name="Crous P.W."/>
            <person name="Grigoriev I.V."/>
        </authorList>
    </citation>
    <scope>NUCLEOTIDE SEQUENCE</scope>
    <source>
        <strain evidence="2">CBS 394.84</strain>
    </source>
</reference>
<keyword evidence="3" id="KW-1185">Reference proteome</keyword>
<comment type="caution">
    <text evidence="2">The sequence shown here is derived from an EMBL/GenBank/DDBJ whole genome shotgun (WGS) entry which is preliminary data.</text>
</comment>
<evidence type="ECO:0000313" key="3">
    <source>
        <dbReference type="Proteomes" id="UP000800039"/>
    </source>
</evidence>
<evidence type="ECO:0000313" key="2">
    <source>
        <dbReference type="EMBL" id="KAF1850091.1"/>
    </source>
</evidence>
<proteinExistence type="predicted"/>
<dbReference type="GeneID" id="63843776"/>
<feature type="region of interest" description="Disordered" evidence="1">
    <location>
        <begin position="55"/>
        <end position="81"/>
    </location>
</feature>
<name>A0A9P4GS68_9PLEO</name>
<dbReference type="AlphaFoldDB" id="A0A9P4GS68"/>